<comment type="catalytic activity">
    <reaction evidence="10">
        <text>7-carboxy-7-carbaguanine + NH4(+) + 2 ATP = 7-cyano-7-carbaguanine + 2 AMP + 2 diphosphate + 2 H(+)</text>
        <dbReference type="Rhea" id="RHEA:27982"/>
        <dbReference type="ChEBI" id="CHEBI:15378"/>
        <dbReference type="ChEBI" id="CHEBI:28938"/>
        <dbReference type="ChEBI" id="CHEBI:30616"/>
        <dbReference type="ChEBI" id="CHEBI:33019"/>
        <dbReference type="ChEBI" id="CHEBI:45075"/>
        <dbReference type="ChEBI" id="CHEBI:61036"/>
        <dbReference type="ChEBI" id="CHEBI:456215"/>
        <dbReference type="EC" id="6.3.4.20"/>
    </reaction>
</comment>
<evidence type="ECO:0000313" key="11">
    <source>
        <dbReference type="EMBL" id="PZO78333.1"/>
    </source>
</evidence>
<evidence type="ECO:0000256" key="8">
    <source>
        <dbReference type="ARBA" id="ARBA00037993"/>
    </source>
</evidence>
<dbReference type="GO" id="GO:0016874">
    <property type="term" value="F:ligase activity"/>
    <property type="evidence" value="ECO:0007669"/>
    <property type="project" value="UniProtKB-KW"/>
</dbReference>
<keyword evidence="6" id="KW-0862">Zinc</keyword>
<sequence length="197" mass="20772">MRAVLLSGGMDSIALAHWKRPEVAITIDYGQKAAATELAAAAEVARGLAMRHETLRVDCSSLGSGDMVGGAPLAAAPVTEWWPFRNQMLLTLAGMRAVAIGIVELMVGSVASDGSHADGRAEFYAAADRLMSLQEGGIRVTAPAIGMTTAELIRTSGVSREMLGWAHSCHTGPLACGDCRGCHKHFQVTEELYGDAY</sequence>
<dbReference type="PANTHER" id="PTHR42914">
    <property type="entry name" value="7-CYANO-7-DEAZAGUANINE SYNTHASE"/>
    <property type="match status" value="1"/>
</dbReference>
<evidence type="ECO:0000256" key="4">
    <source>
        <dbReference type="ARBA" id="ARBA00022741"/>
    </source>
</evidence>
<keyword evidence="5" id="KW-0671">Queuosine biosynthesis</keyword>
<evidence type="ECO:0000256" key="1">
    <source>
        <dbReference type="ARBA" id="ARBA00005061"/>
    </source>
</evidence>
<dbReference type="InterPro" id="IPR018317">
    <property type="entry name" value="QueC"/>
</dbReference>
<keyword evidence="3" id="KW-0479">Metal-binding</keyword>
<dbReference type="Gene3D" id="3.40.50.620">
    <property type="entry name" value="HUPs"/>
    <property type="match status" value="1"/>
</dbReference>
<keyword evidence="4" id="KW-0547">Nucleotide-binding</keyword>
<protein>
    <recommendedName>
        <fullName evidence="9">7-cyano-7-deazaguanine synthase</fullName>
        <ecNumber evidence="9">6.3.4.20</ecNumber>
    </recommendedName>
</protein>
<reference evidence="11 12" key="1">
    <citation type="submission" date="2017-08" db="EMBL/GenBank/DDBJ databases">
        <title>Infants hospitalized years apart are colonized by the same room-sourced microbial strains.</title>
        <authorList>
            <person name="Brooks B."/>
            <person name="Olm M.R."/>
            <person name="Firek B.A."/>
            <person name="Baker R."/>
            <person name="Thomas B.C."/>
            <person name="Morowitz M.J."/>
            <person name="Banfield J.F."/>
        </authorList>
    </citation>
    <scope>NUCLEOTIDE SEQUENCE [LARGE SCALE GENOMIC DNA]</scope>
    <source>
        <strain evidence="11">S2_018_000_R3_110</strain>
    </source>
</reference>
<organism evidence="11 12">
    <name type="scientific">Sphingomonas hengshuiensis</name>
    <dbReference type="NCBI Taxonomy" id="1609977"/>
    <lineage>
        <taxon>Bacteria</taxon>
        <taxon>Pseudomonadati</taxon>
        <taxon>Pseudomonadota</taxon>
        <taxon>Alphaproteobacteria</taxon>
        <taxon>Sphingomonadales</taxon>
        <taxon>Sphingomonadaceae</taxon>
        <taxon>Sphingomonas</taxon>
    </lineage>
</organism>
<keyword evidence="7" id="KW-0067">ATP-binding</keyword>
<dbReference type="EMBL" id="QFNF01000012">
    <property type="protein sequence ID" value="PZO78333.1"/>
    <property type="molecule type" value="Genomic_DNA"/>
</dbReference>
<evidence type="ECO:0000256" key="3">
    <source>
        <dbReference type="ARBA" id="ARBA00022723"/>
    </source>
</evidence>
<accession>A0A2W4Z7M4</accession>
<dbReference type="GO" id="GO:0008616">
    <property type="term" value="P:tRNA queuosine(34) biosynthetic process"/>
    <property type="evidence" value="ECO:0007669"/>
    <property type="project" value="UniProtKB-KW"/>
</dbReference>
<name>A0A2W4Z7M4_9SPHN</name>
<dbReference type="GO" id="GO:0046872">
    <property type="term" value="F:metal ion binding"/>
    <property type="evidence" value="ECO:0007669"/>
    <property type="project" value="UniProtKB-KW"/>
</dbReference>
<dbReference type="InterPro" id="IPR014729">
    <property type="entry name" value="Rossmann-like_a/b/a_fold"/>
</dbReference>
<evidence type="ECO:0000256" key="7">
    <source>
        <dbReference type="ARBA" id="ARBA00022840"/>
    </source>
</evidence>
<evidence type="ECO:0000256" key="10">
    <source>
        <dbReference type="ARBA" id="ARBA00047890"/>
    </source>
</evidence>
<dbReference type="GO" id="GO:0005524">
    <property type="term" value="F:ATP binding"/>
    <property type="evidence" value="ECO:0007669"/>
    <property type="project" value="UniProtKB-KW"/>
</dbReference>
<evidence type="ECO:0000256" key="9">
    <source>
        <dbReference type="ARBA" id="ARBA00039149"/>
    </source>
</evidence>
<comment type="pathway">
    <text evidence="1">Purine metabolism; 7-cyano-7-deazaguanine biosynthesis.</text>
</comment>
<dbReference type="Proteomes" id="UP000248614">
    <property type="component" value="Unassembled WGS sequence"/>
</dbReference>
<dbReference type="AlphaFoldDB" id="A0A2W4Z7M4"/>
<evidence type="ECO:0000256" key="2">
    <source>
        <dbReference type="ARBA" id="ARBA00022598"/>
    </source>
</evidence>
<dbReference type="EC" id="6.3.4.20" evidence="9"/>
<dbReference type="Pfam" id="PF06508">
    <property type="entry name" value="QueC"/>
    <property type="match status" value="1"/>
</dbReference>
<dbReference type="SUPFAM" id="SSF52402">
    <property type="entry name" value="Adenine nucleotide alpha hydrolases-like"/>
    <property type="match status" value="1"/>
</dbReference>
<comment type="similarity">
    <text evidence="8">Belongs to the QueC family.</text>
</comment>
<gene>
    <name evidence="11" type="ORF">DI632_06660</name>
</gene>
<keyword evidence="2" id="KW-0436">Ligase</keyword>
<proteinExistence type="inferred from homology"/>
<evidence type="ECO:0000256" key="6">
    <source>
        <dbReference type="ARBA" id="ARBA00022833"/>
    </source>
</evidence>
<comment type="caution">
    <text evidence="11">The sequence shown here is derived from an EMBL/GenBank/DDBJ whole genome shotgun (WGS) entry which is preliminary data.</text>
</comment>
<evidence type="ECO:0000256" key="5">
    <source>
        <dbReference type="ARBA" id="ARBA00022785"/>
    </source>
</evidence>
<dbReference type="PANTHER" id="PTHR42914:SF1">
    <property type="entry name" value="7-CYANO-7-DEAZAGUANINE SYNTHASE"/>
    <property type="match status" value="1"/>
</dbReference>
<evidence type="ECO:0000313" key="12">
    <source>
        <dbReference type="Proteomes" id="UP000248614"/>
    </source>
</evidence>